<keyword evidence="2" id="KW-1185">Reference proteome</keyword>
<evidence type="ECO:0000313" key="2">
    <source>
        <dbReference type="Proteomes" id="UP001066276"/>
    </source>
</evidence>
<gene>
    <name evidence="1" type="ORF">NDU88_002371</name>
</gene>
<proteinExistence type="predicted"/>
<protein>
    <submittedName>
        <fullName evidence="1">Uncharacterized protein</fullName>
    </submittedName>
</protein>
<comment type="caution">
    <text evidence="1">The sequence shown here is derived from an EMBL/GenBank/DDBJ whole genome shotgun (WGS) entry which is preliminary data.</text>
</comment>
<sequence length="100" mass="10509">MKGRGGSKGTRSNWPCAAQPKKLSNLSNLSVRCQRRLVRSVSGAVAVESETLGAIAVESETLGVVLAQRSRCCGCGTGGRSRQPGVSSGVWRKLVNLLPK</sequence>
<dbReference type="AlphaFoldDB" id="A0AAV7MMY3"/>
<name>A0AAV7MMY3_PLEWA</name>
<evidence type="ECO:0000313" key="1">
    <source>
        <dbReference type="EMBL" id="KAJ1104963.1"/>
    </source>
</evidence>
<dbReference type="Proteomes" id="UP001066276">
    <property type="component" value="Chromosome 9"/>
</dbReference>
<dbReference type="EMBL" id="JANPWB010000013">
    <property type="protein sequence ID" value="KAJ1104963.1"/>
    <property type="molecule type" value="Genomic_DNA"/>
</dbReference>
<accession>A0AAV7MMY3</accession>
<organism evidence="1 2">
    <name type="scientific">Pleurodeles waltl</name>
    <name type="common">Iberian ribbed newt</name>
    <dbReference type="NCBI Taxonomy" id="8319"/>
    <lineage>
        <taxon>Eukaryota</taxon>
        <taxon>Metazoa</taxon>
        <taxon>Chordata</taxon>
        <taxon>Craniata</taxon>
        <taxon>Vertebrata</taxon>
        <taxon>Euteleostomi</taxon>
        <taxon>Amphibia</taxon>
        <taxon>Batrachia</taxon>
        <taxon>Caudata</taxon>
        <taxon>Salamandroidea</taxon>
        <taxon>Salamandridae</taxon>
        <taxon>Pleurodelinae</taxon>
        <taxon>Pleurodeles</taxon>
    </lineage>
</organism>
<reference evidence="1" key="1">
    <citation type="journal article" date="2022" name="bioRxiv">
        <title>Sequencing and chromosome-scale assembly of the giantPleurodeles waltlgenome.</title>
        <authorList>
            <person name="Brown T."/>
            <person name="Elewa A."/>
            <person name="Iarovenko S."/>
            <person name="Subramanian E."/>
            <person name="Araus A.J."/>
            <person name="Petzold A."/>
            <person name="Susuki M."/>
            <person name="Suzuki K.-i.T."/>
            <person name="Hayashi T."/>
            <person name="Toyoda A."/>
            <person name="Oliveira C."/>
            <person name="Osipova E."/>
            <person name="Leigh N.D."/>
            <person name="Simon A."/>
            <person name="Yun M.H."/>
        </authorList>
    </citation>
    <scope>NUCLEOTIDE SEQUENCE</scope>
    <source>
        <strain evidence="1">20211129_DDA</strain>
        <tissue evidence="1">Liver</tissue>
    </source>
</reference>